<organism evidence="1 2">
    <name type="scientific">Rhizophagus irregularis</name>
    <dbReference type="NCBI Taxonomy" id="588596"/>
    <lineage>
        <taxon>Eukaryota</taxon>
        <taxon>Fungi</taxon>
        <taxon>Fungi incertae sedis</taxon>
        <taxon>Mucoromycota</taxon>
        <taxon>Glomeromycotina</taxon>
        <taxon>Glomeromycetes</taxon>
        <taxon>Glomerales</taxon>
        <taxon>Glomeraceae</taxon>
        <taxon>Rhizophagus</taxon>
    </lineage>
</organism>
<name>A0A2N0Q9N9_9GLOM</name>
<dbReference type="VEuPathDB" id="FungiDB:RhiirFUN_013361"/>
<sequence length="103" mass="11961">MQNLAFSNKIRHQEACWKAMKDGKSLANKLGKKYGLPWLWLREAKIDIQKDGIEIYGDFVPFCKYPSKPKTLSDFETETSEKSNSDYVPSKKKIYKPEGVVIW</sequence>
<protein>
    <submittedName>
        <fullName evidence="1">Uncharacterized protein</fullName>
    </submittedName>
</protein>
<evidence type="ECO:0000313" key="1">
    <source>
        <dbReference type="EMBL" id="PKC15803.1"/>
    </source>
</evidence>
<evidence type="ECO:0000313" key="2">
    <source>
        <dbReference type="Proteomes" id="UP000232722"/>
    </source>
</evidence>
<dbReference type="Proteomes" id="UP000232722">
    <property type="component" value="Unassembled WGS sequence"/>
</dbReference>
<reference evidence="1 2" key="2">
    <citation type="submission" date="2017-09" db="EMBL/GenBank/DDBJ databases">
        <title>Extensive intraspecific genome diversity in a model arbuscular mycorrhizal fungus.</title>
        <authorList>
            <person name="Chen E.C."/>
            <person name="Morin E."/>
            <person name="Beaudet D."/>
            <person name="Noel J."/>
            <person name="Ndikumana S."/>
            <person name="Charron P."/>
            <person name="St-Onge C."/>
            <person name="Giorgi J."/>
            <person name="Grigoriev I.V."/>
            <person name="Roux C."/>
            <person name="Martin F.M."/>
            <person name="Corradi N."/>
        </authorList>
    </citation>
    <scope>NUCLEOTIDE SEQUENCE [LARGE SCALE GENOMIC DNA]</scope>
    <source>
        <strain evidence="1 2">A5</strain>
    </source>
</reference>
<dbReference type="AlphaFoldDB" id="A0A2N0Q9N9"/>
<dbReference type="EMBL" id="LLXJ01000073">
    <property type="protein sequence ID" value="PKC15803.1"/>
    <property type="molecule type" value="Genomic_DNA"/>
</dbReference>
<reference evidence="1 2" key="1">
    <citation type="submission" date="2016-04" db="EMBL/GenBank/DDBJ databases">
        <title>Genome analyses suggest a sexual origin of heterokaryosis in a supposedly ancient asexual fungus.</title>
        <authorList>
            <person name="Ropars J."/>
            <person name="Sedzielewska K."/>
            <person name="Noel J."/>
            <person name="Charron P."/>
            <person name="Farinelli L."/>
            <person name="Marton T."/>
            <person name="Kruger M."/>
            <person name="Pelin A."/>
            <person name="Brachmann A."/>
            <person name="Corradi N."/>
        </authorList>
    </citation>
    <scope>NUCLEOTIDE SEQUENCE [LARGE SCALE GENOMIC DNA]</scope>
    <source>
        <strain evidence="1 2">A5</strain>
    </source>
</reference>
<gene>
    <name evidence="1" type="ORF">RhiirA5_407799</name>
</gene>
<comment type="caution">
    <text evidence="1">The sequence shown here is derived from an EMBL/GenBank/DDBJ whole genome shotgun (WGS) entry which is preliminary data.</text>
</comment>
<proteinExistence type="predicted"/>
<accession>A0A2N0Q9N9</accession>